<evidence type="ECO:0000313" key="2">
    <source>
        <dbReference type="EMBL" id="CAA7263200.1"/>
    </source>
</evidence>
<evidence type="ECO:0000256" key="1">
    <source>
        <dbReference type="SAM" id="MobiDB-lite"/>
    </source>
</evidence>
<dbReference type="SUPFAM" id="SSF46785">
    <property type="entry name" value="Winged helix' DNA-binding domain"/>
    <property type="match status" value="1"/>
</dbReference>
<organism evidence="2 3">
    <name type="scientific">Cyclocybe aegerita</name>
    <name type="common">Black poplar mushroom</name>
    <name type="synonym">Agrocybe aegerita</name>
    <dbReference type="NCBI Taxonomy" id="1973307"/>
    <lineage>
        <taxon>Eukaryota</taxon>
        <taxon>Fungi</taxon>
        <taxon>Dikarya</taxon>
        <taxon>Basidiomycota</taxon>
        <taxon>Agaricomycotina</taxon>
        <taxon>Agaricomycetes</taxon>
        <taxon>Agaricomycetidae</taxon>
        <taxon>Agaricales</taxon>
        <taxon>Agaricineae</taxon>
        <taxon>Bolbitiaceae</taxon>
        <taxon>Cyclocybe</taxon>
    </lineage>
</organism>
<accession>A0A8S0VV40</accession>
<gene>
    <name evidence="2" type="ORF">AAE3_LOCUS5240</name>
</gene>
<comment type="caution">
    <text evidence="2">The sequence shown here is derived from an EMBL/GenBank/DDBJ whole genome shotgun (WGS) entry which is preliminary data.</text>
</comment>
<dbReference type="OrthoDB" id="2587563at2759"/>
<feature type="region of interest" description="Disordered" evidence="1">
    <location>
        <begin position="116"/>
        <end position="191"/>
    </location>
</feature>
<dbReference type="Gene3D" id="1.10.10.2670">
    <property type="entry name" value="E3 ubiquitin-protein ligase"/>
    <property type="match status" value="1"/>
</dbReference>
<feature type="compositionally biased region" description="Low complexity" evidence="1">
    <location>
        <begin position="300"/>
        <end position="321"/>
    </location>
</feature>
<feature type="compositionally biased region" description="Low complexity" evidence="1">
    <location>
        <begin position="641"/>
        <end position="651"/>
    </location>
</feature>
<feature type="compositionally biased region" description="Low complexity" evidence="1">
    <location>
        <begin position="174"/>
        <end position="185"/>
    </location>
</feature>
<feature type="region of interest" description="Disordered" evidence="1">
    <location>
        <begin position="293"/>
        <end position="659"/>
    </location>
</feature>
<protein>
    <recommendedName>
        <fullName evidence="4">RNA polymerase II elongation factor ELL N-terminal domain-containing protein</fullName>
    </recommendedName>
</protein>
<proteinExistence type="predicted"/>
<evidence type="ECO:0008006" key="4">
    <source>
        <dbReference type="Google" id="ProtNLM"/>
    </source>
</evidence>
<feature type="compositionally biased region" description="Low complexity" evidence="1">
    <location>
        <begin position="426"/>
        <end position="436"/>
    </location>
</feature>
<feature type="compositionally biased region" description="Basic and acidic residues" evidence="1">
    <location>
        <begin position="450"/>
        <end position="483"/>
    </location>
</feature>
<feature type="compositionally biased region" description="Polar residues" evidence="1">
    <location>
        <begin position="576"/>
        <end position="600"/>
    </location>
</feature>
<dbReference type="InterPro" id="IPR042065">
    <property type="entry name" value="E3_ELL-like"/>
</dbReference>
<dbReference type="EMBL" id="CACVBS010000038">
    <property type="protein sequence ID" value="CAA7263200.1"/>
    <property type="molecule type" value="Genomic_DNA"/>
</dbReference>
<dbReference type="Proteomes" id="UP000467700">
    <property type="component" value="Unassembled WGS sequence"/>
</dbReference>
<keyword evidence="3" id="KW-1185">Reference proteome</keyword>
<dbReference type="InterPro" id="IPR036390">
    <property type="entry name" value="WH_DNA-bd_sf"/>
</dbReference>
<feature type="compositionally biased region" description="Basic and acidic residues" evidence="1">
    <location>
        <begin position="333"/>
        <end position="363"/>
    </location>
</feature>
<evidence type="ECO:0000313" key="3">
    <source>
        <dbReference type="Proteomes" id="UP000467700"/>
    </source>
</evidence>
<dbReference type="AlphaFoldDB" id="A0A8S0VV40"/>
<feature type="compositionally biased region" description="Polar residues" evidence="1">
    <location>
        <begin position="116"/>
        <end position="128"/>
    </location>
</feature>
<name>A0A8S0VV40_CYCAE</name>
<feature type="compositionally biased region" description="Basic and acidic residues" evidence="1">
    <location>
        <begin position="523"/>
        <end position="552"/>
    </location>
</feature>
<reference evidence="2 3" key="1">
    <citation type="submission" date="2020-01" db="EMBL/GenBank/DDBJ databases">
        <authorList>
            <person name="Gupta K D."/>
        </authorList>
    </citation>
    <scope>NUCLEOTIDE SEQUENCE [LARGE SCALE GENOMIC DNA]</scope>
</reference>
<sequence>MPLPTDTTLSLLAYPRPDFSKPKKAMLVRLSTETLGALESLPPVQFEFGDSPGIYIGDAYFPMNHLEEKSATELYLRSSSGAKKTTTTPLKLHANVIGKFAVERELADIRDKIRESTQVATDQRNRPTTKFIDAPPDTLQPPPKKKTPSSTTLFRNPPRPADKPKPVPPPPTTTPNNRPSSSTPTQRDGLVPLRKRLVHCLAVSEKLEDQLLKMLGASDRSSALRTEIFELLNELADIKKGTGNSHRVYQLKPIGWKEVRPHEWPRLNDQERLQMARSARIAMNSLRIPESDPIWTHFRTSPPATSSASSYPATSSSTSTSKLDAPAPKRGVSSREVKEKKQKPKADPKVEIMMKDESVRATNRDPPPPAIRINDSSRPAPEPIRRNQPSAAKPIKTNPRPSAVDGRTASSSTTKASREERPVAPPVASSKSSVSQQDDKKLSTQARKIRREELAQFSDSDRERSSVQGDKRRPKKKEVEYAEPKAPAPKRKTIDYDDDEYDDRSSRQKKRKTDPHVHASSASREDRVKDAPKKPMVDPRPSDRNTEREREVSSSSAPKKRRPSPLPPPAIPAKRVSSSNGRAYSEVSTSSKYTNTSASGTKAKRKRVSPIYTSSEDEKDDEVPLSKRVTAKSAPPPPPTVSSTSSYSYRPRPLPTDHASLRVRYDDSYIDYLQSLRDLNKQKLKLKNLLKNNDIARAGSITDSDGDVELLGPEDLERLTTKHRKLHEELQTIQQIFSGAVKSEPSSD</sequence>